<comment type="caution">
    <text evidence="2">The sequence shown here is derived from an EMBL/GenBank/DDBJ whole genome shotgun (WGS) entry which is preliminary data.</text>
</comment>
<feature type="compositionally biased region" description="Low complexity" evidence="1">
    <location>
        <begin position="61"/>
        <end position="71"/>
    </location>
</feature>
<feature type="region of interest" description="Disordered" evidence="1">
    <location>
        <begin position="1"/>
        <end position="128"/>
    </location>
</feature>
<name>A0AAV7VQ16_PLEWA</name>
<organism evidence="2 3">
    <name type="scientific">Pleurodeles waltl</name>
    <name type="common">Iberian ribbed newt</name>
    <dbReference type="NCBI Taxonomy" id="8319"/>
    <lineage>
        <taxon>Eukaryota</taxon>
        <taxon>Metazoa</taxon>
        <taxon>Chordata</taxon>
        <taxon>Craniata</taxon>
        <taxon>Vertebrata</taxon>
        <taxon>Euteleostomi</taxon>
        <taxon>Amphibia</taxon>
        <taxon>Batrachia</taxon>
        <taxon>Caudata</taxon>
        <taxon>Salamandroidea</taxon>
        <taxon>Salamandridae</taxon>
        <taxon>Pleurodelinae</taxon>
        <taxon>Pleurodeles</taxon>
    </lineage>
</organism>
<evidence type="ECO:0000256" key="1">
    <source>
        <dbReference type="SAM" id="MobiDB-lite"/>
    </source>
</evidence>
<sequence>MISVGAPSANPSTRDGHRASQPPSGARPESRSRPLLDSRATFSPDGGDPAPRVSGYPSLLPGPRADAPRGPGHQKPPSSPQSRFASLRPARARAPDRRAGSPGVPHRAAASAGEPPTSGPAGRHGLGGHLEFIEPAAAGVITAQIYRSWYQGGSPGSRSRWAPPGQRQ</sequence>
<reference evidence="2" key="1">
    <citation type="journal article" date="2022" name="bioRxiv">
        <title>Sequencing and chromosome-scale assembly of the giantPleurodeles waltlgenome.</title>
        <authorList>
            <person name="Brown T."/>
            <person name="Elewa A."/>
            <person name="Iarovenko S."/>
            <person name="Subramanian E."/>
            <person name="Araus A.J."/>
            <person name="Petzold A."/>
            <person name="Susuki M."/>
            <person name="Suzuki K.-i.T."/>
            <person name="Hayashi T."/>
            <person name="Toyoda A."/>
            <person name="Oliveira C."/>
            <person name="Osipova E."/>
            <person name="Leigh N.D."/>
            <person name="Simon A."/>
            <person name="Yun M.H."/>
        </authorList>
    </citation>
    <scope>NUCLEOTIDE SEQUENCE</scope>
    <source>
        <strain evidence="2">20211129_DDA</strain>
        <tissue evidence="2">Liver</tissue>
    </source>
</reference>
<accession>A0AAV7VQ16</accession>
<dbReference type="Proteomes" id="UP001066276">
    <property type="component" value="Chromosome 2_1"/>
</dbReference>
<evidence type="ECO:0000313" key="3">
    <source>
        <dbReference type="Proteomes" id="UP001066276"/>
    </source>
</evidence>
<proteinExistence type="predicted"/>
<protein>
    <submittedName>
        <fullName evidence="2">Uncharacterized protein</fullName>
    </submittedName>
</protein>
<dbReference type="EMBL" id="JANPWB010000003">
    <property type="protein sequence ID" value="KAJ1203413.1"/>
    <property type="molecule type" value="Genomic_DNA"/>
</dbReference>
<evidence type="ECO:0000313" key="2">
    <source>
        <dbReference type="EMBL" id="KAJ1203413.1"/>
    </source>
</evidence>
<gene>
    <name evidence="2" type="ORF">NDU88_007200</name>
</gene>
<dbReference type="AlphaFoldDB" id="A0AAV7VQ16"/>
<keyword evidence="3" id="KW-1185">Reference proteome</keyword>